<keyword evidence="2" id="KW-1185">Reference proteome</keyword>
<gene>
    <name evidence="1" type="ORF">TeGR_g5864</name>
</gene>
<proteinExistence type="predicted"/>
<evidence type="ECO:0000313" key="1">
    <source>
        <dbReference type="EMBL" id="GMI26685.1"/>
    </source>
</evidence>
<accession>A0ABQ6MI07</accession>
<evidence type="ECO:0000313" key="2">
    <source>
        <dbReference type="Proteomes" id="UP001165060"/>
    </source>
</evidence>
<reference evidence="1 2" key="1">
    <citation type="journal article" date="2023" name="Commun. Biol.">
        <title>Genome analysis of Parmales, the sister group of diatoms, reveals the evolutionary specialization of diatoms from phago-mixotrophs to photoautotrophs.</title>
        <authorList>
            <person name="Ban H."/>
            <person name="Sato S."/>
            <person name="Yoshikawa S."/>
            <person name="Yamada K."/>
            <person name="Nakamura Y."/>
            <person name="Ichinomiya M."/>
            <person name="Sato N."/>
            <person name="Blanc-Mathieu R."/>
            <person name="Endo H."/>
            <person name="Kuwata A."/>
            <person name="Ogata H."/>
        </authorList>
    </citation>
    <scope>NUCLEOTIDE SEQUENCE [LARGE SCALE GENOMIC DNA]</scope>
</reference>
<organism evidence="1 2">
    <name type="scientific">Tetraparma gracilis</name>
    <dbReference type="NCBI Taxonomy" id="2962635"/>
    <lineage>
        <taxon>Eukaryota</taxon>
        <taxon>Sar</taxon>
        <taxon>Stramenopiles</taxon>
        <taxon>Ochrophyta</taxon>
        <taxon>Bolidophyceae</taxon>
        <taxon>Parmales</taxon>
        <taxon>Triparmaceae</taxon>
        <taxon>Tetraparma</taxon>
    </lineage>
</organism>
<dbReference type="Proteomes" id="UP001165060">
    <property type="component" value="Unassembled WGS sequence"/>
</dbReference>
<comment type="caution">
    <text evidence="1">The sequence shown here is derived from an EMBL/GenBank/DDBJ whole genome shotgun (WGS) entry which is preliminary data.</text>
</comment>
<protein>
    <submittedName>
        <fullName evidence="1">Uncharacterized protein</fullName>
    </submittedName>
</protein>
<name>A0ABQ6MI07_9STRA</name>
<sequence>MLYTHRRVAELDFPAGRSIAESFSKPWFLSYPKDDHFIEPVIFEEMAEVLASRGKKGSSVQDRNGHVVAFETGGHNIQKSQSAPLVRELLAFYDSNYR</sequence>
<dbReference type="EMBL" id="BRYB01002860">
    <property type="protein sequence ID" value="GMI26685.1"/>
    <property type="molecule type" value="Genomic_DNA"/>
</dbReference>